<organism evidence="8">
    <name type="scientific">Acididesulfobacillus acetoxydans</name>
    <dbReference type="NCBI Taxonomy" id="1561005"/>
    <lineage>
        <taxon>Bacteria</taxon>
        <taxon>Bacillati</taxon>
        <taxon>Bacillota</taxon>
        <taxon>Clostridia</taxon>
        <taxon>Eubacteriales</taxon>
        <taxon>Peptococcaceae</taxon>
        <taxon>Acididesulfobacillus</taxon>
    </lineage>
</organism>
<keyword evidence="10" id="KW-1185">Reference proteome</keyword>
<comment type="catalytic activity">
    <reaction evidence="1">
        <text>a 1,2-diacyl-sn-glycero-3-phosphocholine + H2O = a 1,2-diacyl-sn-glycero-3-phosphate + choline + H(+)</text>
        <dbReference type="Rhea" id="RHEA:14445"/>
        <dbReference type="ChEBI" id="CHEBI:15354"/>
        <dbReference type="ChEBI" id="CHEBI:15377"/>
        <dbReference type="ChEBI" id="CHEBI:15378"/>
        <dbReference type="ChEBI" id="CHEBI:57643"/>
        <dbReference type="ChEBI" id="CHEBI:58608"/>
        <dbReference type="EC" id="3.1.4.4"/>
    </reaction>
</comment>
<dbReference type="EC" id="3.1.4.4" evidence="3"/>
<dbReference type="Proteomes" id="UP001071230">
    <property type="component" value="Unassembled WGS sequence"/>
</dbReference>
<dbReference type="EMBL" id="LR746496">
    <property type="protein sequence ID" value="CAA7601274.1"/>
    <property type="molecule type" value="Genomic_DNA"/>
</dbReference>
<evidence type="ECO:0000256" key="4">
    <source>
        <dbReference type="ARBA" id="ARBA00022801"/>
    </source>
</evidence>
<dbReference type="GO" id="GO:0016042">
    <property type="term" value="P:lipid catabolic process"/>
    <property type="evidence" value="ECO:0007669"/>
    <property type="project" value="UniProtKB-KW"/>
</dbReference>
<dbReference type="Pfam" id="PF13091">
    <property type="entry name" value="PLDc_2"/>
    <property type="match status" value="2"/>
</dbReference>
<dbReference type="EMBL" id="CDGJ01000095">
    <property type="protein sequence ID" value="CEJ08816.1"/>
    <property type="molecule type" value="Genomic_DNA"/>
</dbReference>
<dbReference type="GO" id="GO:0016891">
    <property type="term" value="F:RNA endonuclease activity producing 5'-phosphomonoesters, hydrolytic mechanism"/>
    <property type="evidence" value="ECO:0007669"/>
    <property type="project" value="TreeGrafter"/>
</dbReference>
<keyword evidence="4" id="KW-0378">Hydrolase</keyword>
<evidence type="ECO:0000259" key="7">
    <source>
        <dbReference type="Pfam" id="PF13091"/>
    </source>
</evidence>
<feature type="domain" description="Phospholipase D-like" evidence="7">
    <location>
        <begin position="58"/>
        <end position="164"/>
    </location>
</feature>
<dbReference type="InterPro" id="IPR025202">
    <property type="entry name" value="PLD-like_dom"/>
</dbReference>
<evidence type="ECO:0000313" key="10">
    <source>
        <dbReference type="Proteomes" id="UP001071230"/>
    </source>
</evidence>
<dbReference type="Proteomes" id="UP000836597">
    <property type="component" value="Chromosome"/>
</dbReference>
<dbReference type="RefSeq" id="WP_240984829.1">
    <property type="nucleotide sequence ID" value="NZ_CDGJ01000095.1"/>
</dbReference>
<proteinExistence type="inferred from homology"/>
<dbReference type="KEGG" id="aacx:DEACI_1928"/>
<name>A0A8S0WNE4_9FIRM</name>
<dbReference type="PANTHER" id="PTHR43856:SF1">
    <property type="entry name" value="MITOCHONDRIAL CARDIOLIPIN HYDROLASE"/>
    <property type="match status" value="1"/>
</dbReference>
<dbReference type="GO" id="GO:0004630">
    <property type="term" value="F:phospholipase D activity"/>
    <property type="evidence" value="ECO:0007669"/>
    <property type="project" value="UniProtKB-EC"/>
</dbReference>
<accession>A0A8S0WNE4</accession>
<evidence type="ECO:0000256" key="1">
    <source>
        <dbReference type="ARBA" id="ARBA00000798"/>
    </source>
</evidence>
<evidence type="ECO:0000256" key="5">
    <source>
        <dbReference type="ARBA" id="ARBA00022963"/>
    </source>
</evidence>
<protein>
    <recommendedName>
        <fullName evidence="3">phospholipase D</fullName>
        <ecNumber evidence="3">3.1.4.4</ecNumber>
    </recommendedName>
</protein>
<dbReference type="PANTHER" id="PTHR43856">
    <property type="entry name" value="CARDIOLIPIN HYDROLASE"/>
    <property type="match status" value="1"/>
</dbReference>
<comment type="similarity">
    <text evidence="2">Belongs to the phospholipase D family.</text>
</comment>
<feature type="domain" description="Phospholipase D-like" evidence="7">
    <location>
        <begin position="213"/>
        <end position="337"/>
    </location>
</feature>
<dbReference type="PROSITE" id="PS51257">
    <property type="entry name" value="PROKAR_LIPOPROTEIN"/>
    <property type="match status" value="1"/>
</dbReference>
<dbReference type="SUPFAM" id="SSF56024">
    <property type="entry name" value="Phospholipase D/nuclease"/>
    <property type="match status" value="2"/>
</dbReference>
<reference evidence="8" key="2">
    <citation type="submission" date="2020-01" db="EMBL/GenBank/DDBJ databases">
        <authorList>
            <person name="Hornung B."/>
        </authorList>
    </citation>
    <scope>NUCLEOTIDE SEQUENCE</scope>
    <source>
        <strain evidence="8">PacBioINE</strain>
    </source>
</reference>
<gene>
    <name evidence="8" type="ORF">DEACI_1928</name>
    <name evidence="9" type="ORF">DEACI_3296</name>
</gene>
<evidence type="ECO:0000256" key="3">
    <source>
        <dbReference type="ARBA" id="ARBA00012027"/>
    </source>
</evidence>
<keyword evidence="6" id="KW-0443">Lipid metabolism</keyword>
<reference evidence="9" key="1">
    <citation type="submission" date="2014-11" db="EMBL/GenBank/DDBJ databases">
        <authorList>
            <person name="Hornung B.V."/>
        </authorList>
    </citation>
    <scope>NUCLEOTIDE SEQUENCE</scope>
    <source>
        <strain evidence="9">INE</strain>
    </source>
</reference>
<evidence type="ECO:0000256" key="2">
    <source>
        <dbReference type="ARBA" id="ARBA00008664"/>
    </source>
</evidence>
<evidence type="ECO:0000313" key="8">
    <source>
        <dbReference type="EMBL" id="CAA7601274.1"/>
    </source>
</evidence>
<evidence type="ECO:0000313" key="9">
    <source>
        <dbReference type="EMBL" id="CEJ08816.1"/>
    </source>
</evidence>
<dbReference type="AlphaFoldDB" id="A0A8S0WNE4"/>
<evidence type="ECO:0000256" key="6">
    <source>
        <dbReference type="ARBA" id="ARBA00023098"/>
    </source>
</evidence>
<sequence length="341" mass="38110">MRMRKWFLPLVIILTLLVSTGCSTNKLTHLFRKNPQTSNLPASALFLDGAAIRQETVHLLESAQKSIYIEQNLFDDPALMNLVLAKQREGLTVKILLDRWQPANQATLAALKSQNVSIQFYPALKGQYDDVKLLVVDQKKALIYGPAWTPSVWQNTHDLAVELSGYSAWWTALVFARDWNFTTTLSLGVPQKTSFPNDNITLATNANLQQQISEQILQANHSIWIESPEVSDPSTVQSLVNAAAKGRDVRLILDPREKKTAPDALAKLRSGGVKVRFVKDSAVPAFHLNVGIFDQKTFIFTSSDWTYYTFVINHEFSITVPSAAATAKLDAVFDHDWAQAQ</sequence>
<dbReference type="Gene3D" id="3.30.870.10">
    <property type="entry name" value="Endonuclease Chain A"/>
    <property type="match status" value="2"/>
</dbReference>
<keyword evidence="5" id="KW-0442">Lipid degradation</keyword>
<dbReference type="InterPro" id="IPR051406">
    <property type="entry name" value="PLD_domain"/>
</dbReference>